<accession>A0A495D1Y6</accession>
<dbReference type="Pfam" id="PF09312">
    <property type="entry name" value="SurA_N"/>
    <property type="match status" value="1"/>
</dbReference>
<dbReference type="InterPro" id="IPR000297">
    <property type="entry name" value="PPIase_PpiC"/>
</dbReference>
<evidence type="ECO:0000256" key="7">
    <source>
        <dbReference type="ARBA" id="ARBA00030642"/>
    </source>
</evidence>
<dbReference type="SUPFAM" id="SSF109998">
    <property type="entry name" value="Triger factor/SurA peptide-binding domain-like"/>
    <property type="match status" value="1"/>
</dbReference>
<keyword evidence="4 9" id="KW-0697">Rotamase</keyword>
<evidence type="ECO:0000256" key="1">
    <source>
        <dbReference type="ARBA" id="ARBA00018370"/>
    </source>
</evidence>
<dbReference type="InterPro" id="IPR050280">
    <property type="entry name" value="OMP_Chaperone_SurA"/>
</dbReference>
<keyword evidence="3" id="KW-0574">Periplasm</keyword>
<name>A0A495D1Y6_9PROT</name>
<feature type="chain" id="PRO_5019733681" description="Parvulin-like PPIase" evidence="10">
    <location>
        <begin position="30"/>
        <end position="426"/>
    </location>
</feature>
<feature type="signal peptide" evidence="10">
    <location>
        <begin position="1"/>
        <end position="29"/>
    </location>
</feature>
<dbReference type="PANTHER" id="PTHR47637">
    <property type="entry name" value="CHAPERONE SURA"/>
    <property type="match status" value="1"/>
</dbReference>
<dbReference type="InterPro" id="IPR046357">
    <property type="entry name" value="PPIase_dom_sf"/>
</dbReference>
<evidence type="ECO:0000256" key="8">
    <source>
        <dbReference type="ARBA" id="ARBA00031484"/>
    </source>
</evidence>
<protein>
    <recommendedName>
        <fullName evidence="1">Parvulin-like PPIase</fullName>
    </recommendedName>
    <alternativeName>
        <fullName evidence="7">Peptidyl-prolyl cis-trans isomerase plp</fullName>
    </alternativeName>
    <alternativeName>
        <fullName evidence="8">Rotamase plp</fullName>
    </alternativeName>
</protein>
<organism evidence="12 13">
    <name type="scientific">Maricaulis maris</name>
    <dbReference type="NCBI Taxonomy" id="74318"/>
    <lineage>
        <taxon>Bacteria</taxon>
        <taxon>Pseudomonadati</taxon>
        <taxon>Pseudomonadota</taxon>
        <taxon>Alphaproteobacteria</taxon>
        <taxon>Maricaulales</taxon>
        <taxon>Maricaulaceae</taxon>
        <taxon>Maricaulis</taxon>
    </lineage>
</organism>
<dbReference type="PANTHER" id="PTHR47637:SF1">
    <property type="entry name" value="CHAPERONE SURA"/>
    <property type="match status" value="1"/>
</dbReference>
<dbReference type="Pfam" id="PF00639">
    <property type="entry name" value="Rotamase"/>
    <property type="match status" value="1"/>
</dbReference>
<feature type="domain" description="PpiC" evidence="11">
    <location>
        <begin position="177"/>
        <end position="283"/>
    </location>
</feature>
<keyword evidence="5" id="KW-0143">Chaperone</keyword>
<dbReference type="Gene3D" id="1.10.4030.10">
    <property type="entry name" value="Porin chaperone SurA, peptide-binding domain"/>
    <property type="match status" value="1"/>
</dbReference>
<dbReference type="Gene3D" id="3.10.50.40">
    <property type="match status" value="1"/>
</dbReference>
<dbReference type="AlphaFoldDB" id="A0A495D1Y6"/>
<evidence type="ECO:0000313" key="13">
    <source>
        <dbReference type="Proteomes" id="UP000273675"/>
    </source>
</evidence>
<evidence type="ECO:0000313" key="12">
    <source>
        <dbReference type="EMBL" id="RKQ95538.1"/>
    </source>
</evidence>
<evidence type="ECO:0000256" key="10">
    <source>
        <dbReference type="SAM" id="SignalP"/>
    </source>
</evidence>
<gene>
    <name evidence="12" type="ORF">C7435_2641</name>
</gene>
<evidence type="ECO:0000256" key="9">
    <source>
        <dbReference type="PROSITE-ProRule" id="PRU00278"/>
    </source>
</evidence>
<evidence type="ECO:0000256" key="2">
    <source>
        <dbReference type="ARBA" id="ARBA00022729"/>
    </source>
</evidence>
<reference evidence="12 13" key="1">
    <citation type="submission" date="2018-10" db="EMBL/GenBank/DDBJ databases">
        <title>Genomic Encyclopedia of Type Strains, Phase IV (KMG-IV): sequencing the most valuable type-strain genomes for metagenomic binning, comparative biology and taxonomic classification.</title>
        <authorList>
            <person name="Goeker M."/>
        </authorList>
    </citation>
    <scope>NUCLEOTIDE SEQUENCE [LARGE SCALE GENOMIC DNA]</scope>
    <source>
        <strain evidence="12 13">DSM 4734</strain>
    </source>
</reference>
<dbReference type="SUPFAM" id="SSF54534">
    <property type="entry name" value="FKBP-like"/>
    <property type="match status" value="1"/>
</dbReference>
<evidence type="ECO:0000259" key="11">
    <source>
        <dbReference type="PROSITE" id="PS50198"/>
    </source>
</evidence>
<evidence type="ECO:0000256" key="6">
    <source>
        <dbReference type="ARBA" id="ARBA00023235"/>
    </source>
</evidence>
<proteinExistence type="predicted"/>
<dbReference type="InterPro" id="IPR015391">
    <property type="entry name" value="SurA_N"/>
</dbReference>
<keyword evidence="2 10" id="KW-0732">Signal</keyword>
<dbReference type="EMBL" id="RBIM01000006">
    <property type="protein sequence ID" value="RKQ95538.1"/>
    <property type="molecule type" value="Genomic_DNA"/>
</dbReference>
<dbReference type="InterPro" id="IPR027304">
    <property type="entry name" value="Trigger_fact/SurA_dom_sf"/>
</dbReference>
<comment type="caution">
    <text evidence="12">The sequence shown here is derived from an EMBL/GenBank/DDBJ whole genome shotgun (WGS) entry which is preliminary data.</text>
</comment>
<dbReference type="PROSITE" id="PS50198">
    <property type="entry name" value="PPIC_PPIASE_2"/>
    <property type="match status" value="1"/>
</dbReference>
<evidence type="ECO:0000256" key="3">
    <source>
        <dbReference type="ARBA" id="ARBA00022764"/>
    </source>
</evidence>
<sequence length="426" mass="46041">MRLLMTCAKRIVLSLLASVATLCAASAHAQTTEGVAALVNDEPITTVDVRNRMRLIIASTGMSQIDEGTLVRIQDQALRGLIDEHLQLQAASEFDIEVSDQEISNSLLDLADRNGTTIDVIIQDLQNSGVDVSTLRHQLEAEIAWQIIVNGRYGSRVRISEQQIEQALERLAASASQPQFRIFEMLFEVPSPGQEQQTIQRVIAVMNQLQQGATFPELARQFSDAPSAASGGDIGWITASQLQPEVAAIMPQMRGQYEQHGGRGALSNPIEVPGGFMVIALVGARDGTTTLQYDLVQVTVPTSAVTDATRGNFERELAANPTCSQAEAMAGRITGSIYTPLGSISADAVLPAIRDALAPLDEGQNTGIMQSAVGLQALIVCDRAIAGPGVPTRDDLESQLRGQQLSLHSRRWLRDLRRDSTVEIRD</sequence>
<dbReference type="Proteomes" id="UP000273675">
    <property type="component" value="Unassembled WGS sequence"/>
</dbReference>
<dbReference type="GO" id="GO:0003755">
    <property type="term" value="F:peptidyl-prolyl cis-trans isomerase activity"/>
    <property type="evidence" value="ECO:0007669"/>
    <property type="project" value="UniProtKB-KW"/>
</dbReference>
<evidence type="ECO:0000256" key="5">
    <source>
        <dbReference type="ARBA" id="ARBA00023186"/>
    </source>
</evidence>
<evidence type="ECO:0000256" key="4">
    <source>
        <dbReference type="ARBA" id="ARBA00023110"/>
    </source>
</evidence>
<keyword evidence="6 9" id="KW-0413">Isomerase</keyword>